<dbReference type="RefSeq" id="WP_134907489.1">
    <property type="nucleotide sequence ID" value="NZ_JAJAOX010000350.1"/>
</dbReference>
<evidence type="ECO:0000313" key="2">
    <source>
        <dbReference type="EMBL" id="PWT46663.1"/>
    </source>
</evidence>
<reference evidence="2 3" key="1">
    <citation type="journal article" date="2018" name="Front. Microbiol.">
        <title>Comparative Genomics of the Herbivore Gut Symbiont Lactobacillus reuteri Reveals Genetic Diversity and Lifestyle Adaptation.</title>
        <authorList>
            <person name="Zhao J."/>
        </authorList>
    </citation>
    <scope>NUCLEOTIDE SEQUENCE [LARGE SCALE GENOMIC DNA]</scope>
    <source>
        <strain evidence="2 3">LR12</strain>
    </source>
</reference>
<comment type="caution">
    <text evidence="2">The sequence shown here is derived from an EMBL/GenBank/DDBJ whole genome shotgun (WGS) entry which is preliminary data.</text>
</comment>
<proteinExistence type="predicted"/>
<evidence type="ECO:0000256" key="1">
    <source>
        <dbReference type="SAM" id="SignalP"/>
    </source>
</evidence>
<sequence length="237" mass="26506">MKKRWLLLALIPLTFTLSGCSHISKVKVDKNSAATVTVTGKSHKDKVFYSYDNKKTQSVNVVENEFEINLPRKLTNKSVKVSGNKNLASAKIVSVPKSSALCSWSEFISDFNEQGYIPTTKTNNGPQLPKSFLHLENGVHSTNINGYKVTFWLDNSKLMATRVTGYYPIKKFSKVVSYVASGLDTNFDQAEDKANHLKVSDGPIKSVKGKIQEEPDVYGPHYSGYNVYGKLTFDFYK</sequence>
<gene>
    <name evidence="2" type="ORF">DKZ23_05900</name>
</gene>
<dbReference type="EMBL" id="QGHS01000061">
    <property type="protein sequence ID" value="PWT46663.1"/>
    <property type="molecule type" value="Genomic_DNA"/>
</dbReference>
<name>A0A317GH57_LIMRT</name>
<evidence type="ECO:0008006" key="4">
    <source>
        <dbReference type="Google" id="ProtNLM"/>
    </source>
</evidence>
<accession>A0A317GH57</accession>
<feature type="chain" id="PRO_5038927645" description="Lipoprotein" evidence="1">
    <location>
        <begin position="24"/>
        <end position="237"/>
    </location>
</feature>
<dbReference type="AlphaFoldDB" id="A0A317GH57"/>
<organism evidence="2 3">
    <name type="scientific">Limosilactobacillus reuteri</name>
    <name type="common">Lactobacillus reuteri</name>
    <dbReference type="NCBI Taxonomy" id="1598"/>
    <lineage>
        <taxon>Bacteria</taxon>
        <taxon>Bacillati</taxon>
        <taxon>Bacillota</taxon>
        <taxon>Bacilli</taxon>
        <taxon>Lactobacillales</taxon>
        <taxon>Lactobacillaceae</taxon>
        <taxon>Limosilactobacillus</taxon>
    </lineage>
</organism>
<evidence type="ECO:0000313" key="3">
    <source>
        <dbReference type="Proteomes" id="UP000245866"/>
    </source>
</evidence>
<protein>
    <recommendedName>
        <fullName evidence="4">Lipoprotein</fullName>
    </recommendedName>
</protein>
<feature type="signal peptide" evidence="1">
    <location>
        <begin position="1"/>
        <end position="23"/>
    </location>
</feature>
<dbReference type="PROSITE" id="PS51257">
    <property type="entry name" value="PROKAR_LIPOPROTEIN"/>
    <property type="match status" value="1"/>
</dbReference>
<keyword evidence="1" id="KW-0732">Signal</keyword>
<dbReference type="Proteomes" id="UP000245866">
    <property type="component" value="Unassembled WGS sequence"/>
</dbReference>